<comment type="caution">
    <text evidence="3">The sequence shown here is derived from an EMBL/GenBank/DDBJ whole genome shotgun (WGS) entry which is preliminary data.</text>
</comment>
<feature type="compositionally biased region" description="Polar residues" evidence="2">
    <location>
        <begin position="545"/>
        <end position="554"/>
    </location>
</feature>
<feature type="region of interest" description="Disordered" evidence="2">
    <location>
        <begin position="297"/>
        <end position="324"/>
    </location>
</feature>
<evidence type="ECO:0000313" key="4">
    <source>
        <dbReference type="Proteomes" id="UP000094527"/>
    </source>
</evidence>
<feature type="region of interest" description="Disordered" evidence="2">
    <location>
        <begin position="515"/>
        <end position="667"/>
    </location>
</feature>
<keyword evidence="1" id="KW-0175">Coiled coil</keyword>
<dbReference type="Proteomes" id="UP000094527">
    <property type="component" value="Unassembled WGS sequence"/>
</dbReference>
<feature type="compositionally biased region" description="Polar residues" evidence="2">
    <location>
        <begin position="306"/>
        <end position="324"/>
    </location>
</feature>
<sequence>MLAATRNQDPDDNIGQRGFSERSNNLNKPFRQPTRSSSFYSELDFRNQEFLRWDDDRVNTTPCPSPPFRDLGFTRRLSTTESQQITDELNRVRRYRNVEETLPQQNWWGSGADLGHSERQSVLQDHQNFMQRGKSALNEKQPIGNTSYCDLDALLYEPFPNVNGQRTTSDCYTQNMQLSISIQELSQQIRNLNAAVSANKAATRDALMQQRFDLHNMTRNIRDVSDMISESTKRIVTQISSQTRLIVDIEARLRRLEDNQRVGSQKISTPRERERDWQVPGRPDVMLSQELPFQFGVRDPSRETDNGTSNSMLNNQIPPGTRANNYWDNFRSYSRQNMLSKSNANVHQTYSHEPSPSAAETTRYSTEALNHSQLYTDVSPGSLDSGRRNGGVKNSWATSGFYENMSSKKRNKDQKSQSTFSSTSKVGSSTQPNSTVPESLHTSHTRDAHPEPDENRSTPTNRQQLHSILSPRLSPFRREPEPRRYSHFSTDITDLYWPQPSSEVTRKANFERDMNTTLFRGTDRDRESSSSRDMLQHRDVHLEENNPNSQSSASKIEREKHIQKYEQRASDGFISLDDTRSTNQEVLDTTDDNTMPDWATSSSRHDESSNTLEGPSSTGDYRSPLSSPLLRHVPDNIVNDDADQTDRSNEGRGVVSPPNLASHSDVPLNIRCEESNALENSLGRSTNRSDTSGSNNL</sequence>
<feature type="compositionally biased region" description="Polar residues" evidence="2">
    <location>
        <begin position="609"/>
        <end position="626"/>
    </location>
</feature>
<evidence type="ECO:0000256" key="1">
    <source>
        <dbReference type="SAM" id="Coils"/>
    </source>
</evidence>
<keyword evidence="4" id="KW-1185">Reference proteome</keyword>
<feature type="compositionally biased region" description="Basic and acidic residues" evidence="2">
    <location>
        <begin position="444"/>
        <end position="456"/>
    </location>
</feature>
<feature type="coiled-coil region" evidence="1">
    <location>
        <begin position="175"/>
        <end position="202"/>
    </location>
</feature>
<evidence type="ECO:0000256" key="2">
    <source>
        <dbReference type="SAM" id="MobiDB-lite"/>
    </source>
</evidence>
<evidence type="ECO:0000313" key="3">
    <source>
        <dbReference type="EMBL" id="ODM97250.1"/>
    </source>
</evidence>
<dbReference type="AlphaFoldDB" id="A0A1D2MVZ7"/>
<name>A0A1D2MVZ7_ORCCI</name>
<dbReference type="OrthoDB" id="2125770at2759"/>
<feature type="compositionally biased region" description="Polar residues" evidence="2">
    <location>
        <begin position="21"/>
        <end position="38"/>
    </location>
</feature>
<feature type="compositionally biased region" description="Polar residues" evidence="2">
    <location>
        <begin position="457"/>
        <end position="467"/>
    </location>
</feature>
<feature type="region of interest" description="Disordered" evidence="2">
    <location>
        <begin position="1"/>
        <end position="38"/>
    </location>
</feature>
<gene>
    <name evidence="3" type="ORF">Ocin01_09422</name>
</gene>
<feature type="region of interest" description="Disordered" evidence="2">
    <location>
        <begin position="343"/>
        <end position="485"/>
    </location>
</feature>
<organism evidence="3 4">
    <name type="scientific">Orchesella cincta</name>
    <name type="common">Springtail</name>
    <name type="synonym">Podura cincta</name>
    <dbReference type="NCBI Taxonomy" id="48709"/>
    <lineage>
        <taxon>Eukaryota</taxon>
        <taxon>Metazoa</taxon>
        <taxon>Ecdysozoa</taxon>
        <taxon>Arthropoda</taxon>
        <taxon>Hexapoda</taxon>
        <taxon>Collembola</taxon>
        <taxon>Entomobryomorpha</taxon>
        <taxon>Entomobryoidea</taxon>
        <taxon>Orchesellidae</taxon>
        <taxon>Orchesellinae</taxon>
        <taxon>Orchesella</taxon>
    </lineage>
</organism>
<reference evidence="3 4" key="1">
    <citation type="journal article" date="2016" name="Genome Biol. Evol.">
        <title>Gene Family Evolution Reflects Adaptation to Soil Environmental Stressors in the Genome of the Collembolan Orchesella cincta.</title>
        <authorList>
            <person name="Faddeeva-Vakhrusheva A."/>
            <person name="Derks M.F."/>
            <person name="Anvar S.Y."/>
            <person name="Agamennone V."/>
            <person name="Suring W."/>
            <person name="Smit S."/>
            <person name="van Straalen N.M."/>
            <person name="Roelofs D."/>
        </authorList>
    </citation>
    <scope>NUCLEOTIDE SEQUENCE [LARGE SCALE GENOMIC DNA]</scope>
    <source>
        <tissue evidence="3">Mixed pool</tissue>
    </source>
</reference>
<feature type="compositionally biased region" description="Polar residues" evidence="2">
    <location>
        <begin position="343"/>
        <end position="376"/>
    </location>
</feature>
<dbReference type="STRING" id="48709.A0A1D2MVZ7"/>
<feature type="compositionally biased region" description="Basic and acidic residues" evidence="2">
    <location>
        <begin position="555"/>
        <end position="569"/>
    </location>
</feature>
<accession>A0A1D2MVZ7</accession>
<feature type="compositionally biased region" description="Polar residues" evidence="2">
    <location>
        <begin position="432"/>
        <end position="442"/>
    </location>
</feature>
<protein>
    <submittedName>
        <fullName evidence="3">Uncharacterized protein</fullName>
    </submittedName>
</protein>
<proteinExistence type="predicted"/>
<feature type="compositionally biased region" description="Low complexity" evidence="2">
    <location>
        <begin position="416"/>
        <end position="431"/>
    </location>
</feature>
<feature type="compositionally biased region" description="Basic and acidic residues" evidence="2">
    <location>
        <begin position="521"/>
        <end position="544"/>
    </location>
</feature>
<dbReference type="EMBL" id="LJIJ01000459">
    <property type="protein sequence ID" value="ODM97250.1"/>
    <property type="molecule type" value="Genomic_DNA"/>
</dbReference>